<comment type="caution">
    <text evidence="5">The sequence shown here is derived from an EMBL/GenBank/DDBJ whole genome shotgun (WGS) entry which is preliminary data.</text>
</comment>
<evidence type="ECO:0000256" key="1">
    <source>
        <dbReference type="SAM" id="MobiDB-lite"/>
    </source>
</evidence>
<protein>
    <recommendedName>
        <fullName evidence="4">GH16 domain-containing protein</fullName>
    </recommendedName>
</protein>
<keyword evidence="2" id="KW-1133">Transmembrane helix</keyword>
<dbReference type="EMBL" id="JAVRRF010000015">
    <property type="protein sequence ID" value="KAK5058104.1"/>
    <property type="molecule type" value="Genomic_DNA"/>
</dbReference>
<evidence type="ECO:0000256" key="2">
    <source>
        <dbReference type="SAM" id="Phobius"/>
    </source>
</evidence>
<proteinExistence type="predicted"/>
<keyword evidence="6" id="KW-1185">Reference proteome</keyword>
<keyword evidence="2" id="KW-0472">Membrane</keyword>
<dbReference type="PANTHER" id="PTHR38121:SF4">
    <property type="entry name" value="GH16 DOMAIN-CONTAINING PROTEIN-RELATED"/>
    <property type="match status" value="1"/>
</dbReference>
<evidence type="ECO:0000259" key="4">
    <source>
        <dbReference type="PROSITE" id="PS51762"/>
    </source>
</evidence>
<dbReference type="SUPFAM" id="SSF49899">
    <property type="entry name" value="Concanavalin A-like lectins/glucanases"/>
    <property type="match status" value="1"/>
</dbReference>
<accession>A0ABR0J762</accession>
<organism evidence="5 6">
    <name type="scientific">Exophiala sideris</name>
    <dbReference type="NCBI Taxonomy" id="1016849"/>
    <lineage>
        <taxon>Eukaryota</taxon>
        <taxon>Fungi</taxon>
        <taxon>Dikarya</taxon>
        <taxon>Ascomycota</taxon>
        <taxon>Pezizomycotina</taxon>
        <taxon>Eurotiomycetes</taxon>
        <taxon>Chaetothyriomycetidae</taxon>
        <taxon>Chaetothyriales</taxon>
        <taxon>Herpotrichiellaceae</taxon>
        <taxon>Exophiala</taxon>
    </lineage>
</organism>
<feature type="region of interest" description="Disordered" evidence="1">
    <location>
        <begin position="208"/>
        <end position="228"/>
    </location>
</feature>
<dbReference type="Gene3D" id="2.60.120.200">
    <property type="match status" value="1"/>
</dbReference>
<dbReference type="Proteomes" id="UP001345691">
    <property type="component" value="Unassembled WGS sequence"/>
</dbReference>
<reference evidence="5 6" key="1">
    <citation type="submission" date="2023-08" db="EMBL/GenBank/DDBJ databases">
        <title>Black Yeasts Isolated from many extreme environments.</title>
        <authorList>
            <person name="Coleine C."/>
            <person name="Stajich J.E."/>
            <person name="Selbmann L."/>
        </authorList>
    </citation>
    <scope>NUCLEOTIDE SEQUENCE [LARGE SCALE GENOMIC DNA]</scope>
    <source>
        <strain evidence="5 6">CCFEE 6328</strain>
    </source>
</reference>
<feature type="chain" id="PRO_5045914983" description="GH16 domain-containing protein" evidence="3">
    <location>
        <begin position="18"/>
        <end position="357"/>
    </location>
</feature>
<name>A0ABR0J762_9EURO</name>
<keyword evidence="2" id="KW-0812">Transmembrane</keyword>
<evidence type="ECO:0000313" key="6">
    <source>
        <dbReference type="Proteomes" id="UP001345691"/>
    </source>
</evidence>
<sequence length="357" mass="38814">MATVTSLLLVLSWTACGVSLQRHGLSHLNPRAESTDCSLYQVSGQSATPFENYRFMDFRSLSNYTTSEPAQITSRQDSGDETVTSPYFNSSAFEDVFQILSGVKNPDSHPPMVYSAQNAYISAAGSADGSDTYMTFRTSRNQDFQSIAQMRSIENVLHASMRICMKVLEDSNDTVAAGAVVGFFTYESDTQETDIEILTRRSHHQFQATNQPVSSTAPPGTANVSLPTGKNWTDWAEYRVDWLKGQTIWYINDQVGYQTTNSVPTEASALTLNLWSNGGSFSGNMSVGAQVRIAVQYIEMVYNTTDGQTSGGSGTQCSVDGVKTKGEPQVVQTSGAVTTCIAAPGLFFGLVILLLYL</sequence>
<dbReference type="PROSITE" id="PS51762">
    <property type="entry name" value="GH16_2"/>
    <property type="match status" value="1"/>
</dbReference>
<gene>
    <name evidence="5" type="ORF">LTR69_007101</name>
</gene>
<dbReference type="CDD" id="cd00413">
    <property type="entry name" value="Glyco_hydrolase_16"/>
    <property type="match status" value="1"/>
</dbReference>
<evidence type="ECO:0000313" key="5">
    <source>
        <dbReference type="EMBL" id="KAK5058104.1"/>
    </source>
</evidence>
<dbReference type="Pfam" id="PF00722">
    <property type="entry name" value="Glyco_hydro_16"/>
    <property type="match status" value="1"/>
</dbReference>
<keyword evidence="3" id="KW-0732">Signal</keyword>
<dbReference type="InterPro" id="IPR000757">
    <property type="entry name" value="Beta-glucanase-like"/>
</dbReference>
<feature type="signal peptide" evidence="3">
    <location>
        <begin position="1"/>
        <end position="17"/>
    </location>
</feature>
<feature type="transmembrane region" description="Helical" evidence="2">
    <location>
        <begin position="335"/>
        <end position="356"/>
    </location>
</feature>
<feature type="domain" description="GH16" evidence="4">
    <location>
        <begin position="59"/>
        <end position="309"/>
    </location>
</feature>
<dbReference type="InterPro" id="IPR013320">
    <property type="entry name" value="ConA-like_dom_sf"/>
</dbReference>
<evidence type="ECO:0000256" key="3">
    <source>
        <dbReference type="SAM" id="SignalP"/>
    </source>
</evidence>
<dbReference type="PANTHER" id="PTHR38121">
    <property type="entry name" value="GH16 DOMAIN-CONTAINING PROTEIN"/>
    <property type="match status" value="1"/>
</dbReference>